<protein>
    <submittedName>
        <fullName evidence="3">Acyl-CoA dehydrogenase FadE17</fullName>
        <ecNumber evidence="3">1.3.99.-</ecNumber>
    </submittedName>
</protein>
<dbReference type="Gene3D" id="2.40.110.10">
    <property type="entry name" value="Butyryl-CoA Dehydrogenase, subunit A, domain 2"/>
    <property type="match status" value="1"/>
</dbReference>
<dbReference type="InterPro" id="IPR037069">
    <property type="entry name" value="AcylCoA_DH/ox_N_sf"/>
</dbReference>
<keyword evidence="4" id="KW-1185">Reference proteome</keyword>
<evidence type="ECO:0000256" key="1">
    <source>
        <dbReference type="ARBA" id="ARBA00023002"/>
    </source>
</evidence>
<keyword evidence="1 3" id="KW-0560">Oxidoreductase</keyword>
<accession>A0A5S9RBB1</accession>
<reference evidence="3 4" key="1">
    <citation type="submission" date="2019-11" db="EMBL/GenBank/DDBJ databases">
        <authorList>
            <person name="Holert J."/>
        </authorList>
    </citation>
    <scope>NUCLEOTIDE SEQUENCE [LARGE SCALE GENOMIC DNA]</scope>
    <source>
        <strain evidence="3">BC8_1</strain>
    </source>
</reference>
<sequence length="392" mass="42960">MKEQTQTVDTAARSEYASEAATFRHGFRRYLRDLGDADQWRSARFGNAESVFEHDADRMYRLYADGWSRFGWPEWAGGFGGTQEHRMAYFDELTRARLPQPLQHQSLERFLPTLIEHAPDLAAVYLPQYLRGTEWWSTNAADWPACGDPTTLAISALAAGRDNVILRGPQTWSYIGPNPTQLMLLAKTEHGAASMFLVSAAAPGSAIRRVPAAGGRPDIVEVTVNHLRVAGSRVIGDVGAGLSVMQRISLAPRGLGCYADLSKLLFDLGLLREAMATHGSSQGQRQRFAQVYVDVVSAQALASETIRAEAPQLPGGADVETILLRQVRQRVSDLILDVGRSHIIRGTNAGGESLGSARADWWYSRAADAAHPARRQPHVGLDGHSSRKVQQP</sequence>
<proteinExistence type="predicted"/>
<organism evidence="3 4">
    <name type="scientific">Mycolicibacterium vanbaalenii</name>
    <name type="common">Mycobacterium vanbaalenii</name>
    <dbReference type="NCBI Taxonomy" id="110539"/>
    <lineage>
        <taxon>Bacteria</taxon>
        <taxon>Bacillati</taxon>
        <taxon>Actinomycetota</taxon>
        <taxon>Actinomycetes</taxon>
        <taxon>Mycobacteriales</taxon>
        <taxon>Mycobacteriaceae</taxon>
        <taxon>Mycolicibacterium</taxon>
    </lineage>
</organism>
<dbReference type="PANTHER" id="PTHR43292">
    <property type="entry name" value="ACYL-COA DEHYDROGENASE"/>
    <property type="match status" value="1"/>
</dbReference>
<dbReference type="GO" id="GO:0005886">
    <property type="term" value="C:plasma membrane"/>
    <property type="evidence" value="ECO:0007669"/>
    <property type="project" value="TreeGrafter"/>
</dbReference>
<gene>
    <name evidence="3" type="ORF">AELLOGFF_02317</name>
</gene>
<evidence type="ECO:0000313" key="4">
    <source>
        <dbReference type="Proteomes" id="UP000430146"/>
    </source>
</evidence>
<dbReference type="InterPro" id="IPR009100">
    <property type="entry name" value="AcylCoA_DH/oxidase_NM_dom_sf"/>
</dbReference>
<dbReference type="AlphaFoldDB" id="A0A5S9RBB1"/>
<dbReference type="PANTHER" id="PTHR43292:SF3">
    <property type="entry name" value="ACYL-COA DEHYDROGENASE FADE29"/>
    <property type="match status" value="1"/>
</dbReference>
<feature type="region of interest" description="Disordered" evidence="2">
    <location>
        <begin position="373"/>
        <end position="392"/>
    </location>
</feature>
<dbReference type="InterPro" id="IPR046373">
    <property type="entry name" value="Acyl-CoA_Oxase/DH_mid-dom_sf"/>
</dbReference>
<name>A0A5S9RBB1_MYCVN</name>
<dbReference type="Proteomes" id="UP000430146">
    <property type="component" value="Unassembled WGS sequence"/>
</dbReference>
<dbReference type="GO" id="GO:0016627">
    <property type="term" value="F:oxidoreductase activity, acting on the CH-CH group of donors"/>
    <property type="evidence" value="ECO:0007669"/>
    <property type="project" value="InterPro"/>
</dbReference>
<dbReference type="Gene3D" id="1.10.540.10">
    <property type="entry name" value="Acyl-CoA dehydrogenase/oxidase, N-terminal domain"/>
    <property type="match status" value="1"/>
</dbReference>
<dbReference type="EMBL" id="CACSIP010000075">
    <property type="protein sequence ID" value="CAA0137619.1"/>
    <property type="molecule type" value="Genomic_DNA"/>
</dbReference>
<evidence type="ECO:0000256" key="2">
    <source>
        <dbReference type="SAM" id="MobiDB-lite"/>
    </source>
</evidence>
<dbReference type="SUPFAM" id="SSF56645">
    <property type="entry name" value="Acyl-CoA dehydrogenase NM domain-like"/>
    <property type="match status" value="1"/>
</dbReference>
<dbReference type="EC" id="1.3.99.-" evidence="3"/>
<evidence type="ECO:0000313" key="3">
    <source>
        <dbReference type="EMBL" id="CAA0137619.1"/>
    </source>
</evidence>
<dbReference type="InterPro" id="IPR052161">
    <property type="entry name" value="Mycobact_Acyl-CoA_DH"/>
</dbReference>
<dbReference type="GO" id="GO:0050660">
    <property type="term" value="F:flavin adenine dinucleotide binding"/>
    <property type="evidence" value="ECO:0007669"/>
    <property type="project" value="InterPro"/>
</dbReference>